<proteinExistence type="predicted"/>
<dbReference type="OMA" id="SNRYFCR"/>
<dbReference type="SMART" id="SM00409">
    <property type="entry name" value="IG"/>
    <property type="match status" value="2"/>
</dbReference>
<dbReference type="GO" id="GO:0045124">
    <property type="term" value="P:regulation of bone resorption"/>
    <property type="evidence" value="ECO:0007669"/>
    <property type="project" value="TreeGrafter"/>
</dbReference>
<feature type="transmembrane region" description="Helical" evidence="1">
    <location>
        <begin position="258"/>
        <end position="280"/>
    </location>
</feature>
<gene>
    <name evidence="5" type="primary">si:dkey-11p23.7</name>
</gene>
<dbReference type="InterPro" id="IPR003599">
    <property type="entry name" value="Ig_sub"/>
</dbReference>
<evidence type="ECO:0000256" key="2">
    <source>
        <dbReference type="SAM" id="SignalP"/>
    </source>
</evidence>
<dbReference type="SUPFAM" id="SSF48726">
    <property type="entry name" value="Immunoglobulin"/>
    <property type="match status" value="2"/>
</dbReference>
<organism evidence="4 5">
    <name type="scientific">Ictalurus punctatus</name>
    <name type="common">Channel catfish</name>
    <name type="synonym">Silurus punctatus</name>
    <dbReference type="NCBI Taxonomy" id="7998"/>
    <lineage>
        <taxon>Eukaryota</taxon>
        <taxon>Metazoa</taxon>
        <taxon>Chordata</taxon>
        <taxon>Craniata</taxon>
        <taxon>Vertebrata</taxon>
        <taxon>Euteleostomi</taxon>
        <taxon>Actinopterygii</taxon>
        <taxon>Neopterygii</taxon>
        <taxon>Teleostei</taxon>
        <taxon>Ostariophysi</taxon>
        <taxon>Siluriformes</taxon>
        <taxon>Ictaluridae</taxon>
        <taxon>Ictalurus</taxon>
    </lineage>
</organism>
<evidence type="ECO:0000259" key="3">
    <source>
        <dbReference type="PROSITE" id="PS50835"/>
    </source>
</evidence>
<dbReference type="PROSITE" id="PS50835">
    <property type="entry name" value="IG_LIKE"/>
    <property type="match status" value="2"/>
</dbReference>
<dbReference type="InterPro" id="IPR007110">
    <property type="entry name" value="Ig-like_dom"/>
</dbReference>
<dbReference type="GeneID" id="108256148"/>
<evidence type="ECO:0000256" key="1">
    <source>
        <dbReference type="SAM" id="Phobius"/>
    </source>
</evidence>
<dbReference type="InterPro" id="IPR036179">
    <property type="entry name" value="Ig-like_dom_sf"/>
</dbReference>
<evidence type="ECO:0000313" key="5">
    <source>
        <dbReference type="RefSeq" id="XP_017308216.1"/>
    </source>
</evidence>
<reference evidence="5" key="2">
    <citation type="submission" date="2025-08" db="UniProtKB">
        <authorList>
            <consortium name="RefSeq"/>
        </authorList>
    </citation>
    <scope>IDENTIFICATION</scope>
    <source>
        <tissue evidence="5">Blood</tissue>
    </source>
</reference>
<dbReference type="InterPro" id="IPR013106">
    <property type="entry name" value="Ig_V-set"/>
</dbReference>
<feature type="signal peptide" evidence="2">
    <location>
        <begin position="1"/>
        <end position="20"/>
    </location>
</feature>
<keyword evidence="2" id="KW-0732">Signal</keyword>
<feature type="domain" description="Ig-like" evidence="3">
    <location>
        <begin position="149"/>
        <end position="235"/>
    </location>
</feature>
<dbReference type="InterPro" id="IPR013098">
    <property type="entry name" value="Ig_I-set"/>
</dbReference>
<protein>
    <submittedName>
        <fullName evidence="5">V-set and Ig domain-containing protein</fullName>
    </submittedName>
</protein>
<dbReference type="KEGG" id="ipu:108256148"/>
<feature type="domain" description="Ig-like" evidence="3">
    <location>
        <begin position="23"/>
        <end position="140"/>
    </location>
</feature>
<dbReference type="Proteomes" id="UP000221080">
    <property type="component" value="Chromosome 23"/>
</dbReference>
<name>A0A2D0PS13_ICTPU</name>
<dbReference type="GO" id="GO:0005886">
    <property type="term" value="C:plasma membrane"/>
    <property type="evidence" value="ECO:0007669"/>
    <property type="project" value="TreeGrafter"/>
</dbReference>
<keyword evidence="1" id="KW-1133">Transmembrane helix</keyword>
<keyword evidence="1" id="KW-0812">Transmembrane</keyword>
<dbReference type="Gene3D" id="2.60.40.10">
    <property type="entry name" value="Immunoglobulins"/>
    <property type="match status" value="2"/>
</dbReference>
<dbReference type="GO" id="GO:2001204">
    <property type="term" value="P:regulation of osteoclast development"/>
    <property type="evidence" value="ECO:0007669"/>
    <property type="project" value="TreeGrafter"/>
</dbReference>
<dbReference type="AlphaFoldDB" id="A0A2D0PS13"/>
<dbReference type="Pfam" id="PF07686">
    <property type="entry name" value="V-set"/>
    <property type="match status" value="1"/>
</dbReference>
<reference evidence="4" key="1">
    <citation type="journal article" date="2016" name="Nat. Commun.">
        <title>The channel catfish genome sequence provides insights into the evolution of scale formation in teleosts.</title>
        <authorList>
            <person name="Liu Z."/>
            <person name="Liu S."/>
            <person name="Yao J."/>
            <person name="Bao L."/>
            <person name="Zhang J."/>
            <person name="Li Y."/>
            <person name="Jiang C."/>
            <person name="Sun L."/>
            <person name="Wang R."/>
            <person name="Zhang Y."/>
            <person name="Zhou T."/>
            <person name="Zeng Q."/>
            <person name="Fu Q."/>
            <person name="Gao S."/>
            <person name="Li N."/>
            <person name="Koren S."/>
            <person name="Jiang Y."/>
            <person name="Zimin A."/>
            <person name="Xu P."/>
            <person name="Phillippy A.M."/>
            <person name="Geng X."/>
            <person name="Song L."/>
            <person name="Sun F."/>
            <person name="Li C."/>
            <person name="Wang X."/>
            <person name="Chen A."/>
            <person name="Jin Y."/>
            <person name="Yuan Z."/>
            <person name="Yang Y."/>
            <person name="Tan S."/>
            <person name="Peatman E."/>
            <person name="Lu J."/>
            <person name="Qin Z."/>
            <person name="Dunham R."/>
            <person name="Li Z."/>
            <person name="Sonstegard T."/>
            <person name="Feng J."/>
            <person name="Danzmann R.G."/>
            <person name="Schroeder S."/>
            <person name="Scheffler B."/>
            <person name="Duke M.V."/>
            <person name="Ballard L."/>
            <person name="Kucuktas H."/>
            <person name="Kaltenboeck L."/>
            <person name="Liu H."/>
            <person name="Armbruster J."/>
            <person name="Xie Y."/>
            <person name="Kirby M.L."/>
            <person name="Tian Y."/>
            <person name="Flanagan M.E."/>
            <person name="Mu W."/>
            <person name="Waldbieser G.C."/>
        </authorList>
    </citation>
    <scope>NUCLEOTIDE SEQUENCE [LARGE SCALE GENOMIC DNA]</scope>
    <source>
        <strain evidence="4">SDA103</strain>
    </source>
</reference>
<dbReference type="OrthoDB" id="6152887at2759"/>
<dbReference type="RefSeq" id="XP_017308216.1">
    <property type="nucleotide sequence ID" value="XM_017452727.3"/>
</dbReference>
<dbReference type="Pfam" id="PF07679">
    <property type="entry name" value="I-set"/>
    <property type="match status" value="1"/>
</dbReference>
<dbReference type="STRING" id="7998.ENSIPUP00000012417"/>
<keyword evidence="1" id="KW-0472">Membrane</keyword>
<accession>A0A2D0PS13</accession>
<evidence type="ECO:0000313" key="4">
    <source>
        <dbReference type="Proteomes" id="UP000221080"/>
    </source>
</evidence>
<dbReference type="PANTHER" id="PTHR46942">
    <property type="entry name" value="SIALIC ACID-BINDING IG-LIKE LECTIN 15"/>
    <property type="match status" value="1"/>
</dbReference>
<dbReference type="InterPro" id="IPR013783">
    <property type="entry name" value="Ig-like_fold"/>
</dbReference>
<dbReference type="GO" id="GO:0032956">
    <property type="term" value="P:regulation of actin cytoskeleton organization"/>
    <property type="evidence" value="ECO:0007669"/>
    <property type="project" value="TreeGrafter"/>
</dbReference>
<keyword evidence="4" id="KW-1185">Reference proteome</keyword>
<feature type="chain" id="PRO_5013039472" evidence="2">
    <location>
        <begin position="21"/>
        <end position="294"/>
    </location>
</feature>
<dbReference type="PANTHER" id="PTHR46942:SF1">
    <property type="entry name" value="SIALIC ACID-BINDING IG-LIKE LECTIN 15"/>
    <property type="match status" value="1"/>
</dbReference>
<dbReference type="InterPro" id="IPR042836">
    <property type="entry name" value="SIG15"/>
</dbReference>
<sequence length="294" mass="32082">MDILRFTVTLLMISFSALSAYDETWSIQVSPEVRTIEGYPAVLPCSFTHPAHTLHSSMNVVWRLGHTRTSTVLFHCSSLNGSQQCETGPDQDQRYRLEGNHREHDLTLRISGTGLQDNGRYYCSVELPDQPHANYENKMGTRLRVEAPPRILSLSIGGSVDTSLKALCQVQGSPLPDVQWTGLDEVLDADNEAAPLLQEAPDRHRTTSQLLDIQPGGQYTCTASNPLGNDQATVYILPPSPEKSKTSSNSGDALTVPLLLGLALAVKLLLFLGGLGGLFIKWNVGSKSLNQSTK</sequence>